<gene>
    <name evidence="3" type="ORF">QBC37DRAFT_370151</name>
</gene>
<evidence type="ECO:0000313" key="4">
    <source>
        <dbReference type="Proteomes" id="UP001301769"/>
    </source>
</evidence>
<feature type="compositionally biased region" description="Polar residues" evidence="2">
    <location>
        <begin position="264"/>
        <end position="273"/>
    </location>
</feature>
<feature type="compositionally biased region" description="Low complexity" evidence="2">
    <location>
        <begin position="160"/>
        <end position="175"/>
    </location>
</feature>
<evidence type="ECO:0000313" key="3">
    <source>
        <dbReference type="EMBL" id="KAK4217202.1"/>
    </source>
</evidence>
<dbReference type="AlphaFoldDB" id="A0AAN6YIB5"/>
<proteinExistence type="predicted"/>
<reference evidence="3" key="1">
    <citation type="journal article" date="2023" name="Mol. Phylogenet. Evol.">
        <title>Genome-scale phylogeny and comparative genomics of the fungal order Sordariales.</title>
        <authorList>
            <person name="Hensen N."/>
            <person name="Bonometti L."/>
            <person name="Westerberg I."/>
            <person name="Brannstrom I.O."/>
            <person name="Guillou S."/>
            <person name="Cros-Aarteil S."/>
            <person name="Calhoun S."/>
            <person name="Haridas S."/>
            <person name="Kuo A."/>
            <person name="Mondo S."/>
            <person name="Pangilinan J."/>
            <person name="Riley R."/>
            <person name="LaButti K."/>
            <person name="Andreopoulos B."/>
            <person name="Lipzen A."/>
            <person name="Chen C."/>
            <person name="Yan M."/>
            <person name="Daum C."/>
            <person name="Ng V."/>
            <person name="Clum A."/>
            <person name="Steindorff A."/>
            <person name="Ohm R.A."/>
            <person name="Martin F."/>
            <person name="Silar P."/>
            <person name="Natvig D.O."/>
            <person name="Lalanne C."/>
            <person name="Gautier V."/>
            <person name="Ament-Velasquez S.L."/>
            <person name="Kruys A."/>
            <person name="Hutchinson M.I."/>
            <person name="Powell A.J."/>
            <person name="Barry K."/>
            <person name="Miller A.N."/>
            <person name="Grigoriev I.V."/>
            <person name="Debuchy R."/>
            <person name="Gladieux P."/>
            <person name="Hiltunen Thoren M."/>
            <person name="Johannesson H."/>
        </authorList>
    </citation>
    <scope>NUCLEOTIDE SEQUENCE</scope>
    <source>
        <strain evidence="3">PSN293</strain>
    </source>
</reference>
<protein>
    <submittedName>
        <fullName evidence="3">Uncharacterized protein</fullName>
    </submittedName>
</protein>
<dbReference type="PANTHER" id="PTHR39610">
    <property type="entry name" value="BZIP DOMAIN-CONTAINING PROTEIN-RELATED"/>
    <property type="match status" value="1"/>
</dbReference>
<feature type="compositionally biased region" description="Low complexity" evidence="2">
    <location>
        <begin position="321"/>
        <end position="346"/>
    </location>
</feature>
<comment type="caution">
    <text evidence="3">The sequence shown here is derived from an EMBL/GenBank/DDBJ whole genome shotgun (WGS) entry which is preliminary data.</text>
</comment>
<name>A0AAN6YIB5_9PEZI</name>
<feature type="compositionally biased region" description="Low complexity" evidence="2">
    <location>
        <begin position="205"/>
        <end position="215"/>
    </location>
</feature>
<dbReference type="PANTHER" id="PTHR39610:SF2">
    <property type="entry name" value="BZIP DOMAIN-CONTAINING PROTEIN"/>
    <property type="match status" value="1"/>
</dbReference>
<feature type="region of interest" description="Disordered" evidence="2">
    <location>
        <begin position="1"/>
        <end position="130"/>
    </location>
</feature>
<dbReference type="Proteomes" id="UP001301769">
    <property type="component" value="Unassembled WGS sequence"/>
</dbReference>
<evidence type="ECO:0000256" key="1">
    <source>
        <dbReference type="SAM" id="Coils"/>
    </source>
</evidence>
<accession>A0AAN6YIB5</accession>
<keyword evidence="1" id="KW-0175">Coiled coil</keyword>
<evidence type="ECO:0000256" key="2">
    <source>
        <dbReference type="SAM" id="MobiDB-lite"/>
    </source>
</evidence>
<keyword evidence="4" id="KW-1185">Reference proteome</keyword>
<feature type="region of interest" description="Disordered" evidence="2">
    <location>
        <begin position="158"/>
        <end position="352"/>
    </location>
</feature>
<organism evidence="3 4">
    <name type="scientific">Rhypophila decipiens</name>
    <dbReference type="NCBI Taxonomy" id="261697"/>
    <lineage>
        <taxon>Eukaryota</taxon>
        <taxon>Fungi</taxon>
        <taxon>Dikarya</taxon>
        <taxon>Ascomycota</taxon>
        <taxon>Pezizomycotina</taxon>
        <taxon>Sordariomycetes</taxon>
        <taxon>Sordariomycetidae</taxon>
        <taxon>Sordariales</taxon>
        <taxon>Naviculisporaceae</taxon>
        <taxon>Rhypophila</taxon>
    </lineage>
</organism>
<reference evidence="3" key="2">
    <citation type="submission" date="2023-05" db="EMBL/GenBank/DDBJ databases">
        <authorList>
            <consortium name="Lawrence Berkeley National Laboratory"/>
            <person name="Steindorff A."/>
            <person name="Hensen N."/>
            <person name="Bonometti L."/>
            <person name="Westerberg I."/>
            <person name="Brannstrom I.O."/>
            <person name="Guillou S."/>
            <person name="Cros-Aarteil S."/>
            <person name="Calhoun S."/>
            <person name="Haridas S."/>
            <person name="Kuo A."/>
            <person name="Mondo S."/>
            <person name="Pangilinan J."/>
            <person name="Riley R."/>
            <person name="Labutti K."/>
            <person name="Andreopoulos B."/>
            <person name="Lipzen A."/>
            <person name="Chen C."/>
            <person name="Yanf M."/>
            <person name="Daum C."/>
            <person name="Ng V."/>
            <person name="Clum A."/>
            <person name="Ohm R."/>
            <person name="Martin F."/>
            <person name="Silar P."/>
            <person name="Natvig D."/>
            <person name="Lalanne C."/>
            <person name="Gautier V."/>
            <person name="Ament-Velasquez S.L."/>
            <person name="Kruys A."/>
            <person name="Hutchinson M.I."/>
            <person name="Powell A.J."/>
            <person name="Barry K."/>
            <person name="Miller A.N."/>
            <person name="Grigoriev I.V."/>
            <person name="Debuchy R."/>
            <person name="Gladieux P."/>
            <person name="Thoren M.H."/>
            <person name="Johannesson H."/>
        </authorList>
    </citation>
    <scope>NUCLEOTIDE SEQUENCE</scope>
    <source>
        <strain evidence="3">PSN293</strain>
    </source>
</reference>
<dbReference type="EMBL" id="MU858061">
    <property type="protein sequence ID" value="KAK4217202.1"/>
    <property type="molecule type" value="Genomic_DNA"/>
</dbReference>
<feature type="compositionally biased region" description="Polar residues" evidence="2">
    <location>
        <begin position="43"/>
        <end position="56"/>
    </location>
</feature>
<feature type="coiled-coil region" evidence="1">
    <location>
        <begin position="389"/>
        <end position="416"/>
    </location>
</feature>
<feature type="compositionally biased region" description="Low complexity" evidence="2">
    <location>
        <begin position="233"/>
        <end position="256"/>
    </location>
</feature>
<sequence>MPDLNSVPPSPRHLYQGPDQGHQSAILQMPPPPLPSASTSSANVPQSSGSRPVNSRRNVDLARQGSSSGPTSREAAPLPGEPPSLDRESRTGYFVSRGAAQGGRPNPVLVRDNRPAVGPGPSRHARPMTAAELYSELEQEQEAMVNFLSRELQSLRDAHNSSVLSNSSSASNSVSGTDPINQSTHSRRPGTDSINHSTHPRPSTRQRTQSNTSSSANPPVRPSNTMPGPGISAPAATRNQARPQAAPRSASSSTASLAGGQIMTPASGSSRVSSFYADPPPQDEVDYEAPPHMQGQYTGPYPLPSLAGTAPPPINSPVGPYSPSRSNSRRSTSSSTTYAYRQQQQYGSRSFSSSLATTAVTTPATSEPSPALLAATPRQEAILASRQSYESVLRENEALKNRIRELDRQLRQRRELESIGVRLEEVRVGESAAGGGVEGACI</sequence>